<protein>
    <submittedName>
        <fullName evidence="1">Uncharacterized protein</fullName>
    </submittedName>
</protein>
<accession>A0ACB9RN55</accession>
<proteinExistence type="predicted"/>
<evidence type="ECO:0000313" key="1">
    <source>
        <dbReference type="EMBL" id="KAI4380135.1"/>
    </source>
</evidence>
<dbReference type="EMBL" id="CM042882">
    <property type="protein sequence ID" value="KAI4380135.1"/>
    <property type="molecule type" value="Genomic_DNA"/>
</dbReference>
<keyword evidence="2" id="KW-1185">Reference proteome</keyword>
<comment type="caution">
    <text evidence="1">The sequence shown here is derived from an EMBL/GenBank/DDBJ whole genome shotgun (WGS) entry which is preliminary data.</text>
</comment>
<sequence>MKNKDVFSIMGQTALMQACQYGHWEVVQTLILFKTNIHRADYLNGDTALHLAALNGHSRCIRLLLADYIPSNPNVWNILNKRGRN</sequence>
<evidence type="ECO:0000313" key="2">
    <source>
        <dbReference type="Proteomes" id="UP001057402"/>
    </source>
</evidence>
<dbReference type="Proteomes" id="UP001057402">
    <property type="component" value="Chromosome 3"/>
</dbReference>
<name>A0ACB9RN55_9MYRT</name>
<gene>
    <name evidence="1" type="ORF">MLD38_006358</name>
</gene>
<organism evidence="1 2">
    <name type="scientific">Melastoma candidum</name>
    <dbReference type="NCBI Taxonomy" id="119954"/>
    <lineage>
        <taxon>Eukaryota</taxon>
        <taxon>Viridiplantae</taxon>
        <taxon>Streptophyta</taxon>
        <taxon>Embryophyta</taxon>
        <taxon>Tracheophyta</taxon>
        <taxon>Spermatophyta</taxon>
        <taxon>Magnoliopsida</taxon>
        <taxon>eudicotyledons</taxon>
        <taxon>Gunneridae</taxon>
        <taxon>Pentapetalae</taxon>
        <taxon>rosids</taxon>
        <taxon>malvids</taxon>
        <taxon>Myrtales</taxon>
        <taxon>Melastomataceae</taxon>
        <taxon>Melastomatoideae</taxon>
        <taxon>Melastomateae</taxon>
        <taxon>Melastoma</taxon>
    </lineage>
</organism>
<reference evidence="2" key="1">
    <citation type="journal article" date="2023" name="Front. Plant Sci.">
        <title>Chromosomal-level genome assembly of Melastoma candidum provides insights into trichome evolution.</title>
        <authorList>
            <person name="Zhong Y."/>
            <person name="Wu W."/>
            <person name="Sun C."/>
            <person name="Zou P."/>
            <person name="Liu Y."/>
            <person name="Dai S."/>
            <person name="Zhou R."/>
        </authorList>
    </citation>
    <scope>NUCLEOTIDE SEQUENCE [LARGE SCALE GENOMIC DNA]</scope>
</reference>